<dbReference type="EMBL" id="AP027742">
    <property type="protein sequence ID" value="BDZ78217.1"/>
    <property type="molecule type" value="Genomic_DNA"/>
</dbReference>
<keyword evidence="9 11" id="KW-0238">DNA-binding</keyword>
<dbReference type="HAMAP" id="MF_00983">
    <property type="entry name" value="PriA"/>
    <property type="match status" value="1"/>
</dbReference>
<evidence type="ECO:0000259" key="13">
    <source>
        <dbReference type="PROSITE" id="PS51194"/>
    </source>
</evidence>
<evidence type="ECO:0000256" key="11">
    <source>
        <dbReference type="HAMAP-Rule" id="MF_00983"/>
    </source>
</evidence>
<keyword evidence="7 11" id="KW-0862">Zinc</keyword>
<feature type="binding site" evidence="11">
    <location>
        <position position="456"/>
    </location>
    <ligand>
        <name>Zn(2+)</name>
        <dbReference type="ChEBI" id="CHEBI:29105"/>
        <label>2</label>
    </ligand>
</feature>
<feature type="binding site" evidence="11">
    <location>
        <position position="459"/>
    </location>
    <ligand>
        <name>Zn(2+)</name>
        <dbReference type="ChEBI" id="CHEBI:29105"/>
        <label>2</label>
    </ligand>
</feature>
<dbReference type="InterPro" id="IPR027417">
    <property type="entry name" value="P-loop_NTPase"/>
</dbReference>
<feature type="binding site" evidence="11">
    <location>
        <position position="447"/>
    </location>
    <ligand>
        <name>Zn(2+)</name>
        <dbReference type="ChEBI" id="CHEBI:29105"/>
        <label>1</label>
    </ligand>
</feature>
<feature type="domain" description="Helicase C-terminal" evidence="13">
    <location>
        <begin position="478"/>
        <end position="638"/>
    </location>
</feature>
<comment type="cofactor">
    <cofactor evidence="11">
        <name>Zn(2+)</name>
        <dbReference type="ChEBI" id="CHEBI:29105"/>
    </cofactor>
    <text evidence="11">Binds 2 zinc ions per subunit.</text>
</comment>
<dbReference type="SUPFAM" id="SSF52540">
    <property type="entry name" value="P-loop containing nucleoside triphosphate hydrolases"/>
    <property type="match status" value="1"/>
</dbReference>
<dbReference type="SMART" id="SM00487">
    <property type="entry name" value="DEXDc"/>
    <property type="match status" value="1"/>
</dbReference>
<dbReference type="Pfam" id="PF17764">
    <property type="entry name" value="PriA_3primeBD"/>
    <property type="match status" value="1"/>
</dbReference>
<feature type="binding site" evidence="11">
    <location>
        <position position="489"/>
    </location>
    <ligand>
        <name>Zn(2+)</name>
        <dbReference type="ChEBI" id="CHEBI:29105"/>
        <label>1</label>
    </ligand>
</feature>
<gene>
    <name evidence="11 14" type="primary">priA</name>
    <name evidence="14" type="ORF">Lac1_24000</name>
</gene>
<evidence type="ECO:0000256" key="3">
    <source>
        <dbReference type="ARBA" id="ARBA00022723"/>
    </source>
</evidence>
<comment type="similarity">
    <text evidence="11">Belongs to the helicase family. PriA subfamily.</text>
</comment>
<keyword evidence="1 11" id="KW-0639">Primosome</keyword>
<evidence type="ECO:0000256" key="6">
    <source>
        <dbReference type="ARBA" id="ARBA00022806"/>
    </source>
</evidence>
<evidence type="ECO:0000256" key="7">
    <source>
        <dbReference type="ARBA" id="ARBA00022833"/>
    </source>
</evidence>
<comment type="catalytic activity">
    <reaction evidence="11">
        <text>Couples ATP hydrolysis with the unwinding of duplex DNA by translocating in the 3'-5' direction.</text>
        <dbReference type="EC" id="5.6.2.4"/>
    </reaction>
</comment>
<dbReference type="InterPro" id="IPR040498">
    <property type="entry name" value="PriA_CRR"/>
</dbReference>
<evidence type="ECO:0000256" key="5">
    <source>
        <dbReference type="ARBA" id="ARBA00022801"/>
    </source>
</evidence>
<evidence type="ECO:0000256" key="10">
    <source>
        <dbReference type="ARBA" id="ARBA00023235"/>
    </source>
</evidence>
<dbReference type="Pfam" id="PF18319">
    <property type="entry name" value="Zn_ribbon_PriA"/>
    <property type="match status" value="1"/>
</dbReference>
<dbReference type="InterPro" id="IPR042115">
    <property type="entry name" value="PriA_3primeBD_sf"/>
</dbReference>
<organism evidence="14 15">
    <name type="scientific">Claveliimonas bilis</name>
    <dbReference type="NCBI Taxonomy" id="3028070"/>
    <lineage>
        <taxon>Bacteria</taxon>
        <taxon>Bacillati</taxon>
        <taxon>Bacillota</taxon>
        <taxon>Clostridia</taxon>
        <taxon>Lachnospirales</taxon>
        <taxon>Lachnospiraceae</taxon>
        <taxon>Claveliimonas</taxon>
    </lineage>
</organism>
<keyword evidence="4 11" id="KW-0547">Nucleotide-binding</keyword>
<keyword evidence="5 11" id="KW-0378">Hydrolase</keyword>
<evidence type="ECO:0000256" key="4">
    <source>
        <dbReference type="ARBA" id="ARBA00022741"/>
    </source>
</evidence>
<name>A0ABN6YXX2_9FIRM</name>
<dbReference type="Pfam" id="PF00270">
    <property type="entry name" value="DEAD"/>
    <property type="match status" value="1"/>
</dbReference>
<comment type="catalytic activity">
    <reaction evidence="11">
        <text>ATP + H2O = ADP + phosphate + H(+)</text>
        <dbReference type="Rhea" id="RHEA:13065"/>
        <dbReference type="ChEBI" id="CHEBI:15377"/>
        <dbReference type="ChEBI" id="CHEBI:15378"/>
        <dbReference type="ChEBI" id="CHEBI:30616"/>
        <dbReference type="ChEBI" id="CHEBI:43474"/>
        <dbReference type="ChEBI" id="CHEBI:456216"/>
        <dbReference type="EC" id="5.6.2.4"/>
    </reaction>
</comment>
<dbReference type="InterPro" id="IPR011545">
    <property type="entry name" value="DEAD/DEAH_box_helicase_dom"/>
</dbReference>
<evidence type="ECO:0000259" key="12">
    <source>
        <dbReference type="PROSITE" id="PS51192"/>
    </source>
</evidence>
<keyword evidence="3 11" id="KW-0479">Metal-binding</keyword>
<evidence type="ECO:0000256" key="2">
    <source>
        <dbReference type="ARBA" id="ARBA00022705"/>
    </source>
</evidence>
<dbReference type="InterPro" id="IPR014001">
    <property type="entry name" value="Helicase_ATP-bd"/>
</dbReference>
<dbReference type="Pfam" id="PF00271">
    <property type="entry name" value="Helicase_C"/>
    <property type="match status" value="1"/>
</dbReference>
<proteinExistence type="inferred from homology"/>
<dbReference type="PROSITE" id="PS51194">
    <property type="entry name" value="HELICASE_CTER"/>
    <property type="match status" value="1"/>
</dbReference>
<reference evidence="15" key="1">
    <citation type="journal article" date="2023" name="Int. J. Syst. Evol. Microbiol.">
        <title>Claveliimonas bilis gen. nov., sp. nov., deoxycholic acid-producing bacteria isolated from human faeces, and reclassification of Sellimonas monacensis Zenner et al. 2021 as Claveliimonas monacensis comb. nov.</title>
        <authorList>
            <person name="Hisatomi A."/>
            <person name="Kastawa N.W.E.P.G."/>
            <person name="Song I."/>
            <person name="Ohkuma M."/>
            <person name="Fukiya S."/>
            <person name="Sakamoto M."/>
        </authorList>
    </citation>
    <scope>NUCLEOTIDE SEQUENCE [LARGE SCALE GENOMIC DNA]</scope>
    <source>
        <strain evidence="15">12BBH14</strain>
    </source>
</reference>
<dbReference type="InterPro" id="IPR005259">
    <property type="entry name" value="PriA"/>
</dbReference>
<evidence type="ECO:0000313" key="15">
    <source>
        <dbReference type="Proteomes" id="UP001305815"/>
    </source>
</evidence>
<dbReference type="Proteomes" id="UP001305815">
    <property type="component" value="Chromosome"/>
</dbReference>
<feature type="binding site" evidence="11">
    <location>
        <position position="450"/>
    </location>
    <ligand>
        <name>Zn(2+)</name>
        <dbReference type="ChEBI" id="CHEBI:29105"/>
        <label>1</label>
    </ligand>
</feature>
<feature type="binding site" evidence="11">
    <location>
        <position position="476"/>
    </location>
    <ligand>
        <name>Zn(2+)</name>
        <dbReference type="ChEBI" id="CHEBI:29105"/>
        <label>2</label>
    </ligand>
</feature>
<dbReference type="PANTHER" id="PTHR30580:SF0">
    <property type="entry name" value="PRIMOSOMAL PROTEIN N"/>
    <property type="match status" value="1"/>
</dbReference>
<dbReference type="NCBIfam" id="TIGR00595">
    <property type="entry name" value="priA"/>
    <property type="match status" value="1"/>
</dbReference>
<comment type="subunit">
    <text evidence="11">Component of the replication restart primosome.</text>
</comment>
<feature type="domain" description="Helicase ATP-binding" evidence="12">
    <location>
        <begin position="219"/>
        <end position="385"/>
    </location>
</feature>
<evidence type="ECO:0000256" key="8">
    <source>
        <dbReference type="ARBA" id="ARBA00022840"/>
    </source>
</evidence>
<dbReference type="CDD" id="cd18804">
    <property type="entry name" value="SF2_C_priA"/>
    <property type="match status" value="1"/>
</dbReference>
<dbReference type="PROSITE" id="PS51192">
    <property type="entry name" value="HELICASE_ATP_BIND_1"/>
    <property type="match status" value="1"/>
</dbReference>
<evidence type="ECO:0000256" key="1">
    <source>
        <dbReference type="ARBA" id="ARBA00022515"/>
    </source>
</evidence>
<evidence type="ECO:0000313" key="14">
    <source>
        <dbReference type="EMBL" id="BDZ78217.1"/>
    </source>
</evidence>
<dbReference type="CDD" id="cd17929">
    <property type="entry name" value="DEXHc_priA"/>
    <property type="match status" value="1"/>
</dbReference>
<feature type="binding site" evidence="11">
    <location>
        <position position="473"/>
    </location>
    <ligand>
        <name>Zn(2+)</name>
        <dbReference type="ChEBI" id="CHEBI:29105"/>
        <label>2</label>
    </ligand>
</feature>
<dbReference type="RefSeq" id="WP_230105439.1">
    <property type="nucleotide sequence ID" value="NZ_AP024845.1"/>
</dbReference>
<sequence>MYADIIIDITHEKLDKIFQYRIPDKLKEDLRIGMEVVVPFGKGNKETKGYVVSFSEKPGYDPEKMKEILCVAKESMAIEAKLVALAAWMKETYGGTMIQSLKTVLPIKKKEKIRQKRTLLLVSDREEAQKKLDWYLEKNQKARARLLAALLDSPRLEYDFAIKKLNLSATVVKALEEQGILKTEVSQVYRSPVAARKQSRREICYTKEQEMAIRRFREDYDRGERGTYLVHGVTGSGKTEVYMAMIQKAVEKGKQAIVLIPEIALTYQTVMRFQRVFGERVSILNSRMSAGERYDQMELARTGQIDVMIGPRSALFTLFPDLGLIIIDEEHEPSYKSEQVPRYHARETAIYRAKLEGASVVLGSATPSLEAYYRCRKGEYVLLELKSRVREGNLPHVWIADMREELKKGNRSIFSDQLRELIQDRLEKKQQTMLFINRRGYAGFISCRSCGHVVKCPHCDVSLSVHRGGRMVCHYCGYEEKAVTACPVCGSVHIGGFRAGTQQIEEMAAREFPGARILRMDADTTRNKDGHEKILEAFADGGADILVGTQMIVKGHDFPGVTLVGILAADMSLYSDDYRAGERTFQLLTQAAGRAGRGREEGEVVIQTYSPEHYSIQTAARQDYCAFYEEEMSYREMMGYPPAAELLAILMTGPDETKLILAAEYLKGFAERLGAAGQLAVIGPASPYVGKVNDVYRRILYLKSDKYDMLIKAKDKLEQYIEINTGFKDMRIQFDFNPMNLF</sequence>
<dbReference type="SMART" id="SM00490">
    <property type="entry name" value="HELICc"/>
    <property type="match status" value="1"/>
</dbReference>
<dbReference type="InterPro" id="IPR041236">
    <property type="entry name" value="PriA_C"/>
</dbReference>
<accession>A0ABN6YXX2</accession>
<evidence type="ECO:0000256" key="9">
    <source>
        <dbReference type="ARBA" id="ARBA00023125"/>
    </source>
</evidence>
<keyword evidence="6 11" id="KW-0347">Helicase</keyword>
<comment type="function">
    <text evidence="11">Initiates the restart of stalled replication forks, which reloads the replicative helicase on sites other than the origin of replication. Recognizes and binds to abandoned replication forks and remodels them to uncover a helicase loading site. Promotes assembly of the primosome at these replication forks.</text>
</comment>
<dbReference type="Gene3D" id="3.40.1440.60">
    <property type="entry name" value="PriA, 3(prime) DNA-binding domain"/>
    <property type="match status" value="1"/>
</dbReference>
<keyword evidence="10 11" id="KW-0413">Isomerase</keyword>
<dbReference type="Pfam" id="PF18074">
    <property type="entry name" value="PriA_C"/>
    <property type="match status" value="1"/>
</dbReference>
<dbReference type="EC" id="5.6.2.4" evidence="11"/>
<dbReference type="InterPro" id="IPR041222">
    <property type="entry name" value="PriA_3primeBD"/>
</dbReference>
<protein>
    <recommendedName>
        <fullName evidence="11">Replication restart protein PriA</fullName>
    </recommendedName>
    <alternativeName>
        <fullName evidence="11">ATP-dependent DNA helicase PriA</fullName>
        <ecNumber evidence="11">5.6.2.4</ecNumber>
    </alternativeName>
    <alternativeName>
        <fullName evidence="11">DNA 3'-5' helicase PriA</fullName>
    </alternativeName>
</protein>
<keyword evidence="8 11" id="KW-0067">ATP-binding</keyword>
<dbReference type="Gene3D" id="3.40.50.300">
    <property type="entry name" value="P-loop containing nucleotide triphosphate hydrolases"/>
    <property type="match status" value="2"/>
</dbReference>
<keyword evidence="15" id="KW-1185">Reference proteome</keyword>
<keyword evidence="2 11" id="KW-0235">DNA replication</keyword>
<dbReference type="InterPro" id="IPR001650">
    <property type="entry name" value="Helicase_C-like"/>
</dbReference>
<feature type="binding site" evidence="11">
    <location>
        <position position="486"/>
    </location>
    <ligand>
        <name>Zn(2+)</name>
        <dbReference type="ChEBI" id="CHEBI:29105"/>
        <label>1</label>
    </ligand>
</feature>
<dbReference type="PANTHER" id="PTHR30580">
    <property type="entry name" value="PRIMOSOMAL PROTEIN N"/>
    <property type="match status" value="1"/>
</dbReference>